<dbReference type="Proteomes" id="UP000228751">
    <property type="component" value="Unassembled WGS sequence"/>
</dbReference>
<name>A0A2G4REH3_9PROT</name>
<accession>A0A2G4REH3</accession>
<evidence type="ECO:0000313" key="1">
    <source>
        <dbReference type="EMBL" id="PHY94937.1"/>
    </source>
</evidence>
<protein>
    <submittedName>
        <fullName evidence="1">Uncharacterized protein</fullName>
    </submittedName>
</protein>
<dbReference type="EMBL" id="PEBQ01000052">
    <property type="protein sequence ID" value="PHY94937.1"/>
    <property type="molecule type" value="Genomic_DNA"/>
</dbReference>
<organism evidence="1 2">
    <name type="scientific">Acetobacter pomorum</name>
    <dbReference type="NCBI Taxonomy" id="65959"/>
    <lineage>
        <taxon>Bacteria</taxon>
        <taxon>Pseudomonadati</taxon>
        <taxon>Pseudomonadota</taxon>
        <taxon>Alphaproteobacteria</taxon>
        <taxon>Acetobacterales</taxon>
        <taxon>Acetobacteraceae</taxon>
        <taxon>Acetobacter</taxon>
    </lineage>
</organism>
<gene>
    <name evidence="1" type="ORF">CSR02_03560</name>
</gene>
<reference evidence="1 2" key="1">
    <citation type="submission" date="2017-10" db="EMBL/GenBank/DDBJ databases">
        <title>Genomic analysis of the genus Acetobacter.</title>
        <authorList>
            <person name="Kim K.H."/>
            <person name="Chun B.H."/>
            <person name="Son A.R."/>
            <person name="Jeon C.O."/>
        </authorList>
    </citation>
    <scope>NUCLEOTIDE SEQUENCE [LARGE SCALE GENOMIC DNA]</scope>
    <source>
        <strain evidence="1 2">LHT 2458</strain>
    </source>
</reference>
<keyword evidence="2" id="KW-1185">Reference proteome</keyword>
<dbReference type="AlphaFoldDB" id="A0A2G4REH3"/>
<proteinExistence type="predicted"/>
<comment type="caution">
    <text evidence="1">The sequence shown here is derived from an EMBL/GenBank/DDBJ whole genome shotgun (WGS) entry which is preliminary data.</text>
</comment>
<sequence length="83" mass="9607">MKLLIMIFWPGYALPMKLQRWFSAGVRLCADSTHCFSKAQANKIQTRKSTPLLSMITLSVQTALTHHQVQTLNRYKEFPFHAK</sequence>
<evidence type="ECO:0000313" key="2">
    <source>
        <dbReference type="Proteomes" id="UP000228751"/>
    </source>
</evidence>